<dbReference type="NCBIfam" id="TIGR00012">
    <property type="entry name" value="L29"/>
    <property type="match status" value="1"/>
</dbReference>
<dbReference type="GO" id="GO:0003735">
    <property type="term" value="F:structural constituent of ribosome"/>
    <property type="evidence" value="ECO:0007669"/>
    <property type="project" value="InterPro"/>
</dbReference>
<comment type="caution">
    <text evidence="6">The sequence shown here is derived from an EMBL/GenBank/DDBJ whole genome shotgun (WGS) entry which is preliminary data.</text>
</comment>
<dbReference type="eggNOG" id="COG0255">
    <property type="taxonomic scope" value="Bacteria"/>
</dbReference>
<dbReference type="GO" id="GO:0022625">
    <property type="term" value="C:cytosolic large ribosomal subunit"/>
    <property type="evidence" value="ECO:0007669"/>
    <property type="project" value="TreeGrafter"/>
</dbReference>
<dbReference type="HAMAP" id="MF_00374">
    <property type="entry name" value="Ribosomal_uL29"/>
    <property type="match status" value="1"/>
</dbReference>
<keyword evidence="7" id="KW-1185">Reference proteome</keyword>
<dbReference type="CDD" id="cd00427">
    <property type="entry name" value="Ribosomal_L29_HIP"/>
    <property type="match status" value="1"/>
</dbReference>
<dbReference type="GeneID" id="93428766"/>
<dbReference type="OrthoDB" id="9815192at2"/>
<dbReference type="InterPro" id="IPR001854">
    <property type="entry name" value="Ribosomal_uL29"/>
</dbReference>
<evidence type="ECO:0000256" key="1">
    <source>
        <dbReference type="ARBA" id="ARBA00009254"/>
    </source>
</evidence>
<protein>
    <recommendedName>
        <fullName evidence="4 5">Large ribosomal subunit protein uL29</fullName>
    </recommendedName>
</protein>
<reference evidence="6 7" key="1">
    <citation type="submission" date="2014-07" db="EMBL/GenBank/DDBJ databases">
        <authorList>
            <person name="McCorrison J."/>
            <person name="Sanka R."/>
            <person name="Torralba M."/>
            <person name="Gillis M."/>
            <person name="Haft D.H."/>
            <person name="Methe B."/>
            <person name="Sutton G."/>
            <person name="Nelson K.E."/>
        </authorList>
    </citation>
    <scope>NUCLEOTIDE SEQUENCE [LARGE SCALE GENOMIC DNA]</scope>
    <source>
        <strain evidence="6 7">DNF00040</strain>
    </source>
</reference>
<accession>A0A095Z725</accession>
<sequence length="63" mass="7262">MKASELREKDVTELHKELESLLKAQFNLRMQHATQQLADSSQLSKVRRDIARVRTILTEKAGN</sequence>
<dbReference type="AlphaFoldDB" id="A0A095Z725"/>
<evidence type="ECO:0000256" key="3">
    <source>
        <dbReference type="ARBA" id="ARBA00023274"/>
    </source>
</evidence>
<dbReference type="PANTHER" id="PTHR10916:SF0">
    <property type="entry name" value="LARGE RIBOSOMAL SUBUNIT PROTEIN UL29C"/>
    <property type="match status" value="1"/>
</dbReference>
<dbReference type="SUPFAM" id="SSF46561">
    <property type="entry name" value="Ribosomal protein L29 (L29p)"/>
    <property type="match status" value="1"/>
</dbReference>
<keyword evidence="3 5" id="KW-0687">Ribonucleoprotein</keyword>
<dbReference type="GO" id="GO:0006412">
    <property type="term" value="P:translation"/>
    <property type="evidence" value="ECO:0007669"/>
    <property type="project" value="UniProtKB-UniRule"/>
</dbReference>
<dbReference type="Proteomes" id="UP000029629">
    <property type="component" value="Unassembled WGS sequence"/>
</dbReference>
<comment type="similarity">
    <text evidence="1 5">Belongs to the universal ribosomal protein uL29 family.</text>
</comment>
<organism evidence="6 7">
    <name type="scientific">Oligella urethralis DNF00040</name>
    <dbReference type="NCBI Taxonomy" id="1401065"/>
    <lineage>
        <taxon>Bacteria</taxon>
        <taxon>Pseudomonadati</taxon>
        <taxon>Pseudomonadota</taxon>
        <taxon>Betaproteobacteria</taxon>
        <taxon>Burkholderiales</taxon>
        <taxon>Alcaligenaceae</taxon>
        <taxon>Oligella</taxon>
    </lineage>
</organism>
<dbReference type="RefSeq" id="WP_018026682.1">
    <property type="nucleotide sequence ID" value="NZ_JRNI01000029.1"/>
</dbReference>
<dbReference type="PANTHER" id="PTHR10916">
    <property type="entry name" value="60S RIBOSOMAL PROTEIN L35/50S RIBOSOMAL PROTEIN L29"/>
    <property type="match status" value="1"/>
</dbReference>
<dbReference type="Gene3D" id="1.10.287.310">
    <property type="match status" value="1"/>
</dbReference>
<keyword evidence="2 5" id="KW-0689">Ribosomal protein</keyword>
<gene>
    <name evidence="5" type="primary">rpmC</name>
    <name evidence="6" type="ORF">HMPREF2130_07665</name>
</gene>
<proteinExistence type="inferred from homology"/>
<evidence type="ECO:0000256" key="5">
    <source>
        <dbReference type="HAMAP-Rule" id="MF_00374"/>
    </source>
</evidence>
<dbReference type="InterPro" id="IPR036049">
    <property type="entry name" value="Ribosomal_uL29_sf"/>
</dbReference>
<evidence type="ECO:0000256" key="2">
    <source>
        <dbReference type="ARBA" id="ARBA00022980"/>
    </source>
</evidence>
<evidence type="ECO:0000313" key="6">
    <source>
        <dbReference type="EMBL" id="KGF30141.1"/>
    </source>
</evidence>
<evidence type="ECO:0000313" key="7">
    <source>
        <dbReference type="Proteomes" id="UP000029629"/>
    </source>
</evidence>
<dbReference type="Pfam" id="PF00831">
    <property type="entry name" value="Ribosomal_L29"/>
    <property type="match status" value="1"/>
</dbReference>
<evidence type="ECO:0000256" key="4">
    <source>
        <dbReference type="ARBA" id="ARBA00035204"/>
    </source>
</evidence>
<dbReference type="EMBL" id="JRNI01000029">
    <property type="protein sequence ID" value="KGF30141.1"/>
    <property type="molecule type" value="Genomic_DNA"/>
</dbReference>
<dbReference type="FunFam" id="1.10.287.310:FF:000001">
    <property type="entry name" value="50S ribosomal protein L29"/>
    <property type="match status" value="1"/>
</dbReference>
<name>A0A095Z725_9BURK</name>
<dbReference type="InterPro" id="IPR050063">
    <property type="entry name" value="Ribosomal_protein_uL29"/>
</dbReference>